<dbReference type="EMBL" id="GGEC01090606">
    <property type="protein sequence ID" value="MBX71090.1"/>
    <property type="molecule type" value="Transcribed_RNA"/>
</dbReference>
<sequence length="26" mass="2806">MGCSSLFLTGHIACSYCSNSFADYPM</sequence>
<accession>A0A2P2QVP8</accession>
<evidence type="ECO:0000313" key="1">
    <source>
        <dbReference type="EMBL" id="MBX71090.1"/>
    </source>
</evidence>
<reference evidence="1" key="1">
    <citation type="submission" date="2018-02" db="EMBL/GenBank/DDBJ databases">
        <title>Rhizophora mucronata_Transcriptome.</title>
        <authorList>
            <person name="Meera S.P."/>
            <person name="Sreeshan A."/>
            <person name="Augustine A."/>
        </authorList>
    </citation>
    <scope>NUCLEOTIDE SEQUENCE</scope>
    <source>
        <tissue evidence="1">Leaf</tissue>
    </source>
</reference>
<dbReference type="AlphaFoldDB" id="A0A2P2QVP8"/>
<protein>
    <submittedName>
        <fullName evidence="1">Uncharacterized protein</fullName>
    </submittedName>
</protein>
<organism evidence="1">
    <name type="scientific">Rhizophora mucronata</name>
    <name type="common">Asiatic mangrove</name>
    <dbReference type="NCBI Taxonomy" id="61149"/>
    <lineage>
        <taxon>Eukaryota</taxon>
        <taxon>Viridiplantae</taxon>
        <taxon>Streptophyta</taxon>
        <taxon>Embryophyta</taxon>
        <taxon>Tracheophyta</taxon>
        <taxon>Spermatophyta</taxon>
        <taxon>Magnoliopsida</taxon>
        <taxon>eudicotyledons</taxon>
        <taxon>Gunneridae</taxon>
        <taxon>Pentapetalae</taxon>
        <taxon>rosids</taxon>
        <taxon>fabids</taxon>
        <taxon>Malpighiales</taxon>
        <taxon>Rhizophoraceae</taxon>
        <taxon>Rhizophora</taxon>
    </lineage>
</organism>
<name>A0A2P2QVP8_RHIMU</name>
<proteinExistence type="predicted"/>